<dbReference type="Gene3D" id="3.30.30.10">
    <property type="entry name" value="Knottin, scorpion toxin-like"/>
    <property type="match status" value="1"/>
</dbReference>
<evidence type="ECO:0000256" key="1">
    <source>
        <dbReference type="SAM" id="MobiDB-lite"/>
    </source>
</evidence>
<feature type="signal peptide" evidence="2">
    <location>
        <begin position="1"/>
        <end position="27"/>
    </location>
</feature>
<feature type="chain" id="PRO_5003024247" evidence="2">
    <location>
        <begin position="28"/>
        <end position="111"/>
    </location>
</feature>
<dbReference type="ExpressionAtlas" id="D1MAH4">
    <property type="expression patterns" value="baseline and differential"/>
</dbReference>
<dbReference type="InterPro" id="IPR036574">
    <property type="entry name" value="Scorpion_toxin-like_sf"/>
</dbReference>
<accession>D1MAH4</accession>
<reference evidence="3" key="1">
    <citation type="submission" date="2009-10" db="EMBL/GenBank/DDBJ databases">
        <title>Defensin gene from leaves of Zea mays.</title>
        <authorList>
            <person name="Sukhada M."/>
            <person name="Ajay M."/>
        </authorList>
    </citation>
    <scope>NUCLEOTIDE SEQUENCE</scope>
</reference>
<dbReference type="AlphaFoldDB" id="D1MAH4"/>
<dbReference type="EMBL" id="GU127667">
    <property type="protein sequence ID" value="ACY72566.1"/>
    <property type="molecule type" value="mRNA"/>
</dbReference>
<sequence length="111" mass="11745">MPSYKKLVIVGFALTLLLVSFGMDASAKLCSTTMDLLICGGAIPGAVNQACDDTCRNKGYTGGGFCNMKIQRCVCRKPCALEEQTEARAGDEAAGGAGDMMSRTPGRWQIE</sequence>
<keyword evidence="2" id="KW-0732">Signal</keyword>
<evidence type="ECO:0000313" key="3">
    <source>
        <dbReference type="EMBL" id="ACY72566.1"/>
    </source>
</evidence>
<name>D1MAH4_MAIZE</name>
<proteinExistence type="evidence at transcript level"/>
<organism evidence="3">
    <name type="scientific">Zea mays</name>
    <name type="common">Maize</name>
    <dbReference type="NCBI Taxonomy" id="4577"/>
    <lineage>
        <taxon>Eukaryota</taxon>
        <taxon>Viridiplantae</taxon>
        <taxon>Streptophyta</taxon>
        <taxon>Embryophyta</taxon>
        <taxon>Tracheophyta</taxon>
        <taxon>Spermatophyta</taxon>
        <taxon>Magnoliopsida</taxon>
        <taxon>Liliopsida</taxon>
        <taxon>Poales</taxon>
        <taxon>Poaceae</taxon>
        <taxon>PACMAD clade</taxon>
        <taxon>Panicoideae</taxon>
        <taxon>Andropogonodae</taxon>
        <taxon>Andropogoneae</taxon>
        <taxon>Tripsacinae</taxon>
        <taxon>Zea</taxon>
    </lineage>
</organism>
<evidence type="ECO:0000256" key="2">
    <source>
        <dbReference type="SAM" id="SignalP"/>
    </source>
</evidence>
<protein>
    <submittedName>
        <fullName evidence="3">Defensin</fullName>
    </submittedName>
</protein>
<feature type="region of interest" description="Disordered" evidence="1">
    <location>
        <begin position="90"/>
        <end position="111"/>
    </location>
</feature>